<evidence type="ECO:0000256" key="14">
    <source>
        <dbReference type="ARBA" id="ARBA00049198"/>
    </source>
</evidence>
<proteinExistence type="inferred from homology"/>
<evidence type="ECO:0000256" key="8">
    <source>
        <dbReference type="ARBA" id="ARBA00023163"/>
    </source>
</evidence>
<comment type="catalytic activity">
    <reaction evidence="15">
        <text>N(6)-acetyl-L-lysyl-[histone] + H2O = L-lysyl-[histone] + acetate</text>
        <dbReference type="Rhea" id="RHEA:58196"/>
        <dbReference type="Rhea" id="RHEA-COMP:9845"/>
        <dbReference type="Rhea" id="RHEA-COMP:11338"/>
        <dbReference type="ChEBI" id="CHEBI:15377"/>
        <dbReference type="ChEBI" id="CHEBI:29969"/>
        <dbReference type="ChEBI" id="CHEBI:30089"/>
        <dbReference type="ChEBI" id="CHEBI:61930"/>
        <dbReference type="EC" id="3.5.1.98"/>
    </reaction>
    <physiologicalReaction direction="left-to-right" evidence="15">
        <dbReference type="Rhea" id="RHEA:58197"/>
    </physiologicalReaction>
</comment>
<evidence type="ECO:0000256" key="12">
    <source>
        <dbReference type="ARBA" id="ARBA00049136"/>
    </source>
</evidence>
<evidence type="ECO:0000256" key="3">
    <source>
        <dbReference type="ARBA" id="ARBA00012111"/>
    </source>
</evidence>
<evidence type="ECO:0000256" key="4">
    <source>
        <dbReference type="ARBA" id="ARBA00022491"/>
    </source>
</evidence>
<keyword evidence="7" id="KW-0805">Transcription regulation</keyword>
<comment type="catalytic activity">
    <reaction evidence="13">
        <text>N(6)-(2E)-butenoyl-L-lysyl-[protein] + H2O = (2E)-2-butenoate + L-lysyl-[protein]</text>
        <dbReference type="Rhea" id="RHEA:69172"/>
        <dbReference type="Rhea" id="RHEA-COMP:9752"/>
        <dbReference type="Rhea" id="RHEA-COMP:13707"/>
        <dbReference type="ChEBI" id="CHEBI:15377"/>
        <dbReference type="ChEBI" id="CHEBI:29969"/>
        <dbReference type="ChEBI" id="CHEBI:35899"/>
        <dbReference type="ChEBI" id="CHEBI:137954"/>
    </reaction>
    <physiologicalReaction direction="left-to-right" evidence="13">
        <dbReference type="Rhea" id="RHEA:69173"/>
    </physiologicalReaction>
</comment>
<dbReference type="InterPro" id="IPR023696">
    <property type="entry name" value="Ureohydrolase_dom_sf"/>
</dbReference>
<evidence type="ECO:0000256" key="9">
    <source>
        <dbReference type="ARBA" id="ARBA00023242"/>
    </source>
</evidence>
<feature type="domain" description="Histone deacetylase" evidence="17">
    <location>
        <begin position="12"/>
        <end position="106"/>
    </location>
</feature>
<organism evidence="18 19">
    <name type="scientific">Saguinus oedipus</name>
    <name type="common">Cotton-top tamarin</name>
    <name type="synonym">Oedipomidas oedipus</name>
    <dbReference type="NCBI Taxonomy" id="9490"/>
    <lineage>
        <taxon>Eukaryota</taxon>
        <taxon>Metazoa</taxon>
        <taxon>Chordata</taxon>
        <taxon>Craniata</taxon>
        <taxon>Vertebrata</taxon>
        <taxon>Euteleostomi</taxon>
        <taxon>Mammalia</taxon>
        <taxon>Eutheria</taxon>
        <taxon>Euarchontoglires</taxon>
        <taxon>Primates</taxon>
        <taxon>Haplorrhini</taxon>
        <taxon>Platyrrhini</taxon>
        <taxon>Cebidae</taxon>
        <taxon>Callitrichinae</taxon>
        <taxon>Saguinus</taxon>
    </lineage>
</organism>
<sequence length="161" mass="18575">MFEYSKQMQRFHVSEDCPMFDGLFEFCHLSTGGSVASAVKLNKQQMDIAVTWAGGLHYAKKFKASAFCYINDTIWATLELLKYHQRMLHVDIDIHHDDGMDEAFYITGQKIKQRLFENLVIRPHPSIVQMRVIPEDAIPEEGGDETEEDLDKLISICFSDR</sequence>
<evidence type="ECO:0000256" key="7">
    <source>
        <dbReference type="ARBA" id="ARBA00023015"/>
    </source>
</evidence>
<dbReference type="InterPro" id="IPR023801">
    <property type="entry name" value="His_deacetylse_dom"/>
</dbReference>
<evidence type="ECO:0000313" key="19">
    <source>
        <dbReference type="Proteomes" id="UP001266305"/>
    </source>
</evidence>
<keyword evidence="19" id="KW-1185">Reference proteome</keyword>
<comment type="subcellular location">
    <subcellularLocation>
        <location evidence="1">Nucleus</location>
    </subcellularLocation>
</comment>
<evidence type="ECO:0000256" key="16">
    <source>
        <dbReference type="ARBA" id="ARBA00049779"/>
    </source>
</evidence>
<dbReference type="EC" id="3.5.1.98" evidence="3"/>
<comment type="caution">
    <text evidence="18">The sequence shown here is derived from an EMBL/GenBank/DDBJ whole genome shotgun (WGS) entry which is preliminary data.</text>
</comment>
<dbReference type="PRINTS" id="PR01270">
    <property type="entry name" value="HDASUPER"/>
</dbReference>
<accession>A0ABQ9UQZ3</accession>
<dbReference type="InterPro" id="IPR037138">
    <property type="entry name" value="His_deacetylse_dom_sf"/>
</dbReference>
<keyword evidence="9" id="KW-0539">Nucleus</keyword>
<dbReference type="EMBL" id="JASSZA010000010">
    <property type="protein sequence ID" value="KAK2099498.1"/>
    <property type="molecule type" value="Genomic_DNA"/>
</dbReference>
<dbReference type="PRINTS" id="PR01271">
    <property type="entry name" value="HISDACETLASE"/>
</dbReference>
<dbReference type="Gene3D" id="3.40.800.20">
    <property type="entry name" value="Histone deacetylase domain"/>
    <property type="match status" value="1"/>
</dbReference>
<keyword evidence="8" id="KW-0804">Transcription</keyword>
<evidence type="ECO:0000313" key="18">
    <source>
        <dbReference type="EMBL" id="KAK2099498.1"/>
    </source>
</evidence>
<evidence type="ECO:0000256" key="13">
    <source>
        <dbReference type="ARBA" id="ARBA00049193"/>
    </source>
</evidence>
<dbReference type="InterPro" id="IPR000286">
    <property type="entry name" value="HDACs"/>
</dbReference>
<evidence type="ECO:0000256" key="10">
    <source>
        <dbReference type="ARBA" id="ARBA00040350"/>
    </source>
</evidence>
<evidence type="ECO:0000256" key="6">
    <source>
        <dbReference type="ARBA" id="ARBA00022853"/>
    </source>
</evidence>
<name>A0ABQ9UQZ3_SAGOE</name>
<evidence type="ECO:0000256" key="5">
    <source>
        <dbReference type="ARBA" id="ARBA00022801"/>
    </source>
</evidence>
<evidence type="ECO:0000256" key="15">
    <source>
        <dbReference type="ARBA" id="ARBA00049416"/>
    </source>
</evidence>
<dbReference type="InterPro" id="IPR003084">
    <property type="entry name" value="HDAC_I/II"/>
</dbReference>
<gene>
    <name evidence="18" type="primary">HDAC1_2</name>
    <name evidence="18" type="ORF">P7K49_020846</name>
</gene>
<keyword evidence="4" id="KW-0678">Repressor</keyword>
<reference evidence="18 19" key="1">
    <citation type="submission" date="2023-05" db="EMBL/GenBank/DDBJ databases">
        <title>B98-5 Cell Line De Novo Hybrid Assembly: An Optical Mapping Approach.</title>
        <authorList>
            <person name="Kananen K."/>
            <person name="Auerbach J.A."/>
            <person name="Kautto E."/>
            <person name="Blachly J.S."/>
        </authorList>
    </citation>
    <scope>NUCLEOTIDE SEQUENCE [LARGE SCALE GENOMIC DNA]</scope>
    <source>
        <strain evidence="18">B95-8</strain>
        <tissue evidence="18">Cell line</tissue>
    </source>
</reference>
<evidence type="ECO:0000256" key="1">
    <source>
        <dbReference type="ARBA" id="ARBA00004123"/>
    </source>
</evidence>
<evidence type="ECO:0000256" key="2">
    <source>
        <dbReference type="ARBA" id="ARBA00006457"/>
    </source>
</evidence>
<comment type="catalytic activity">
    <reaction evidence="12">
        <text>N(6)-acetyl-L-lysyl-[protein] + H2O = L-lysyl-[protein] + acetate</text>
        <dbReference type="Rhea" id="RHEA:58108"/>
        <dbReference type="Rhea" id="RHEA-COMP:9752"/>
        <dbReference type="Rhea" id="RHEA-COMP:10731"/>
        <dbReference type="ChEBI" id="CHEBI:15377"/>
        <dbReference type="ChEBI" id="CHEBI:29969"/>
        <dbReference type="ChEBI" id="CHEBI:30089"/>
        <dbReference type="ChEBI" id="CHEBI:61930"/>
    </reaction>
    <physiologicalReaction direction="left-to-right" evidence="12">
        <dbReference type="Rhea" id="RHEA:58109"/>
    </physiologicalReaction>
</comment>
<dbReference type="PANTHER" id="PTHR10625">
    <property type="entry name" value="HISTONE DEACETYLASE HDAC1-RELATED"/>
    <property type="match status" value="1"/>
</dbReference>
<evidence type="ECO:0000259" key="17">
    <source>
        <dbReference type="Pfam" id="PF00850"/>
    </source>
</evidence>
<evidence type="ECO:0000256" key="11">
    <source>
        <dbReference type="ARBA" id="ARBA00041965"/>
    </source>
</evidence>
<comment type="catalytic activity">
    <reaction evidence="14">
        <text>N(6)-[(S)-lactoyl]-L-lysyl-[protein] + H2O = (S)-lactate + L-lysyl-[protein]</text>
        <dbReference type="Rhea" id="RHEA:81387"/>
        <dbReference type="Rhea" id="RHEA-COMP:9752"/>
        <dbReference type="Rhea" id="RHEA-COMP:19466"/>
        <dbReference type="ChEBI" id="CHEBI:15377"/>
        <dbReference type="ChEBI" id="CHEBI:16651"/>
        <dbReference type="ChEBI" id="CHEBI:29969"/>
        <dbReference type="ChEBI" id="CHEBI:231527"/>
    </reaction>
    <physiologicalReaction direction="left-to-right" evidence="14">
        <dbReference type="Rhea" id="RHEA:81388"/>
    </physiologicalReaction>
</comment>
<dbReference type="SUPFAM" id="SSF52768">
    <property type="entry name" value="Arginase/deacetylase"/>
    <property type="match status" value="1"/>
</dbReference>
<dbReference type="Pfam" id="PF00850">
    <property type="entry name" value="Hist_deacetyl"/>
    <property type="match status" value="1"/>
</dbReference>
<dbReference type="Proteomes" id="UP001266305">
    <property type="component" value="Unassembled WGS sequence"/>
</dbReference>
<keyword evidence="5" id="KW-0378">Hydrolase</keyword>
<dbReference type="PANTHER" id="PTHR10625:SF49">
    <property type="entry name" value="HISTONE DEACETYLASE 1"/>
    <property type="match status" value="1"/>
</dbReference>
<comment type="similarity">
    <text evidence="2">Belongs to the histone deacetylase family. HD type 1 subfamily.</text>
</comment>
<keyword evidence="6" id="KW-0156">Chromatin regulator</keyword>
<protein>
    <recommendedName>
        <fullName evidence="10">Histone deacetylase 1</fullName>
        <ecNumber evidence="3">3.5.1.98</ecNumber>
    </recommendedName>
    <alternativeName>
        <fullName evidence="11">Protein deacetylase HDAC1</fullName>
    </alternativeName>
    <alternativeName>
        <fullName evidence="16">Protein deacylase HDAC1</fullName>
    </alternativeName>
</protein>